<reference evidence="3" key="1">
    <citation type="submission" date="2016-10" db="EMBL/GenBank/DDBJ databases">
        <authorList>
            <person name="Varghese N."/>
            <person name="Submissions S."/>
        </authorList>
    </citation>
    <scope>NUCLEOTIDE SEQUENCE [LARGE SCALE GENOMIC DNA]</scope>
    <source>
        <strain evidence="3">CGMCC 4.5579</strain>
    </source>
</reference>
<evidence type="ECO:0000259" key="1">
    <source>
        <dbReference type="PROSITE" id="PS51459"/>
    </source>
</evidence>
<dbReference type="PANTHER" id="PTHR39426">
    <property type="entry name" value="HOMOLOGY TO DEATH-ON-CURING PROTEIN OF PHAGE P1"/>
    <property type="match status" value="1"/>
</dbReference>
<dbReference type="Pfam" id="PF02661">
    <property type="entry name" value="Fic"/>
    <property type="match status" value="1"/>
</dbReference>
<dbReference type="PANTHER" id="PTHR39426:SF1">
    <property type="entry name" value="HOMOLOGY TO DEATH-ON-CURING PROTEIN OF PHAGE P1"/>
    <property type="match status" value="1"/>
</dbReference>
<gene>
    <name evidence="2" type="ORF">SAMN05421810_101508</name>
</gene>
<dbReference type="EMBL" id="FOWW01000001">
    <property type="protein sequence ID" value="SFO95455.1"/>
    <property type="molecule type" value="Genomic_DNA"/>
</dbReference>
<dbReference type="InterPro" id="IPR006440">
    <property type="entry name" value="Doc"/>
</dbReference>
<dbReference type="InterPro" id="IPR003812">
    <property type="entry name" value="Fido"/>
</dbReference>
<feature type="domain" description="Fido" evidence="1">
    <location>
        <begin position="1"/>
        <end position="124"/>
    </location>
</feature>
<dbReference type="Proteomes" id="UP000198727">
    <property type="component" value="Unassembled WGS sequence"/>
</dbReference>
<sequence>MGNIYFLDMEDVLTAASHAAEGPVEVWDFGLLAAAVARPATTVFGQDAYPDLFAKAAALLHSLVRNRALVDGNKRAGWASAWVFLKVNGEELADPLDVDAAEELVLAAARGDIDVPDIANGLRRFSRA</sequence>
<keyword evidence="3" id="KW-1185">Reference proteome</keyword>
<dbReference type="GO" id="GO:0016301">
    <property type="term" value="F:kinase activity"/>
    <property type="evidence" value="ECO:0007669"/>
    <property type="project" value="InterPro"/>
</dbReference>
<dbReference type="PROSITE" id="PS51459">
    <property type="entry name" value="FIDO"/>
    <property type="match status" value="1"/>
</dbReference>
<dbReference type="NCBIfam" id="TIGR01550">
    <property type="entry name" value="DOC_P1"/>
    <property type="match status" value="1"/>
</dbReference>
<dbReference type="STRING" id="587909.SAMN05421810_101508"/>
<accession>A0A1I5LE31</accession>
<organism evidence="2 3">
    <name type="scientific">Amycolatopsis arida</name>
    <dbReference type="NCBI Taxonomy" id="587909"/>
    <lineage>
        <taxon>Bacteria</taxon>
        <taxon>Bacillati</taxon>
        <taxon>Actinomycetota</taxon>
        <taxon>Actinomycetes</taxon>
        <taxon>Pseudonocardiales</taxon>
        <taxon>Pseudonocardiaceae</taxon>
        <taxon>Amycolatopsis</taxon>
    </lineage>
</organism>
<evidence type="ECO:0000313" key="3">
    <source>
        <dbReference type="Proteomes" id="UP000198727"/>
    </source>
</evidence>
<evidence type="ECO:0000313" key="2">
    <source>
        <dbReference type="EMBL" id="SFO95455.1"/>
    </source>
</evidence>
<name>A0A1I5LE31_9PSEU</name>
<dbReference type="RefSeq" id="WP_243859510.1">
    <property type="nucleotide sequence ID" value="NZ_FOWW01000001.1"/>
</dbReference>
<dbReference type="Gene3D" id="1.20.120.1870">
    <property type="entry name" value="Fic/DOC protein, Fido domain"/>
    <property type="match status" value="1"/>
</dbReference>
<dbReference type="InterPro" id="IPR053737">
    <property type="entry name" value="Type_II_TA_Toxin"/>
</dbReference>
<proteinExistence type="predicted"/>
<protein>
    <submittedName>
        <fullName evidence="2">Death on curing protein</fullName>
    </submittedName>
</protein>
<dbReference type="AlphaFoldDB" id="A0A1I5LE31"/>